<feature type="region of interest" description="Disordered" evidence="1">
    <location>
        <begin position="50"/>
        <end position="81"/>
    </location>
</feature>
<feature type="compositionally biased region" description="Basic and acidic residues" evidence="1">
    <location>
        <begin position="97"/>
        <end position="115"/>
    </location>
</feature>
<protein>
    <submittedName>
        <fullName evidence="2">Uncharacterized protein</fullName>
    </submittedName>
</protein>
<proteinExistence type="predicted"/>
<dbReference type="Proteomes" id="UP000541154">
    <property type="component" value="Unassembled WGS sequence"/>
</dbReference>
<gene>
    <name evidence="2" type="ORF">ETB97_008858</name>
</gene>
<keyword evidence="3" id="KW-1185">Reference proteome</keyword>
<sequence length="170" mass="18791">MSSVDPVDMAASYQSFQCLICDHSPAVACRYPPWCSGKCAASTPGVDLRPSPAYSMGSHGSGISHPPGSRNKRRSSIKAGMPSEVLLKRVYDWVDAQSRDDDSLDEQAGRYDRPQGQRYPKPNPETAKGNAALINFMQPNRPDMATYERDHLFSPEFLLDHDSDLSIKSK</sequence>
<evidence type="ECO:0000313" key="2">
    <source>
        <dbReference type="EMBL" id="KAF5855635.1"/>
    </source>
</evidence>
<reference evidence="2 3" key="1">
    <citation type="submission" date="2019-04" db="EMBL/GenBank/DDBJ databases">
        <title>Aspergillus burnettii sp. nov., novel species from soil in southeast Queensland.</title>
        <authorList>
            <person name="Gilchrist C.L.M."/>
            <person name="Pitt J.I."/>
            <person name="Lange L."/>
            <person name="Lacey H.J."/>
            <person name="Vuong D."/>
            <person name="Midgley D.J."/>
            <person name="Greenfield P."/>
            <person name="Bradbury M."/>
            <person name="Lacey E."/>
            <person name="Busk P.K."/>
            <person name="Pilgaard B."/>
            <person name="Chooi Y.H."/>
            <person name="Piggott A.M."/>
        </authorList>
    </citation>
    <scope>NUCLEOTIDE SEQUENCE [LARGE SCALE GENOMIC DNA]</scope>
    <source>
        <strain evidence="2 3">FRR 5400</strain>
    </source>
</reference>
<accession>A0A8H5ZWJ7</accession>
<comment type="caution">
    <text evidence="2">The sequence shown here is derived from an EMBL/GenBank/DDBJ whole genome shotgun (WGS) entry which is preliminary data.</text>
</comment>
<organism evidence="2 3">
    <name type="scientific">Petromyces alliaceus</name>
    <name type="common">Aspergillus alliaceus</name>
    <dbReference type="NCBI Taxonomy" id="209559"/>
    <lineage>
        <taxon>Eukaryota</taxon>
        <taxon>Fungi</taxon>
        <taxon>Dikarya</taxon>
        <taxon>Ascomycota</taxon>
        <taxon>Pezizomycotina</taxon>
        <taxon>Eurotiomycetes</taxon>
        <taxon>Eurotiomycetidae</taxon>
        <taxon>Eurotiales</taxon>
        <taxon>Aspergillaceae</taxon>
        <taxon>Aspergillus</taxon>
        <taxon>Aspergillus subgen. Circumdati</taxon>
    </lineage>
</organism>
<evidence type="ECO:0000256" key="1">
    <source>
        <dbReference type="SAM" id="MobiDB-lite"/>
    </source>
</evidence>
<feature type="region of interest" description="Disordered" evidence="1">
    <location>
        <begin position="97"/>
        <end position="128"/>
    </location>
</feature>
<dbReference type="AlphaFoldDB" id="A0A8H5ZWJ7"/>
<feature type="compositionally biased region" description="Low complexity" evidence="1">
    <location>
        <begin position="57"/>
        <end position="69"/>
    </location>
</feature>
<evidence type="ECO:0000313" key="3">
    <source>
        <dbReference type="Proteomes" id="UP000541154"/>
    </source>
</evidence>
<dbReference type="EMBL" id="SPNV01000405">
    <property type="protein sequence ID" value="KAF5855635.1"/>
    <property type="molecule type" value="Genomic_DNA"/>
</dbReference>
<name>A0A8H5ZWJ7_PETAA</name>